<evidence type="ECO:0000313" key="2">
    <source>
        <dbReference type="Proteomes" id="UP000613113"/>
    </source>
</evidence>
<accession>A0ABR6YLS6</accession>
<gene>
    <name evidence="1" type="ORF">H8K27_06895</name>
</gene>
<evidence type="ECO:0000313" key="1">
    <source>
        <dbReference type="EMBL" id="MBC3884850.1"/>
    </source>
</evidence>
<comment type="caution">
    <text evidence="1">The sequence shown here is derived from an EMBL/GenBank/DDBJ whole genome shotgun (WGS) entry which is preliminary data.</text>
</comment>
<keyword evidence="2" id="KW-1185">Reference proteome</keyword>
<reference evidence="1 2" key="1">
    <citation type="submission" date="2020-08" db="EMBL/GenBank/DDBJ databases">
        <title>Novel species isolated from subtropical streams in China.</title>
        <authorList>
            <person name="Lu H."/>
        </authorList>
    </citation>
    <scope>NUCLEOTIDE SEQUENCE [LARGE SCALE GENOMIC DNA]</scope>
    <source>
        <strain evidence="1 2">FT31W</strain>
    </source>
</reference>
<protein>
    <submittedName>
        <fullName evidence="1">Cupin domain-containing protein</fullName>
    </submittedName>
</protein>
<dbReference type="Gene3D" id="2.60.120.10">
    <property type="entry name" value="Jelly Rolls"/>
    <property type="match status" value="1"/>
</dbReference>
<dbReference type="Proteomes" id="UP000613113">
    <property type="component" value="Unassembled WGS sequence"/>
</dbReference>
<dbReference type="InterPro" id="IPR011051">
    <property type="entry name" value="RmlC_Cupin_sf"/>
</dbReference>
<dbReference type="SUPFAM" id="SSF51182">
    <property type="entry name" value="RmlC-like cupins"/>
    <property type="match status" value="1"/>
</dbReference>
<proteinExistence type="predicted"/>
<dbReference type="EMBL" id="JACOGC010000002">
    <property type="protein sequence ID" value="MBC3884850.1"/>
    <property type="molecule type" value="Genomic_DNA"/>
</dbReference>
<dbReference type="CDD" id="cd02208">
    <property type="entry name" value="cupin_RmlC-like"/>
    <property type="match status" value="1"/>
</dbReference>
<sequence>MLPVKLDREFIVLDRSLHAHTAQVQPALYEDLNARFDGFQSCLLIAEYVFDDDWGTWERHPHGDEILYLLSGAAEIHFLAGGRMQKQSLLQPGSAMIIRQACWHTAKVLQGPCRILFVTPGENTENIVSPPFA</sequence>
<name>A0ABR6YLS6_9BURK</name>
<organism evidence="1 2">
    <name type="scientific">Undibacterium griseum</name>
    <dbReference type="NCBI Taxonomy" id="2762295"/>
    <lineage>
        <taxon>Bacteria</taxon>
        <taxon>Pseudomonadati</taxon>
        <taxon>Pseudomonadota</taxon>
        <taxon>Betaproteobacteria</taxon>
        <taxon>Burkholderiales</taxon>
        <taxon>Oxalobacteraceae</taxon>
        <taxon>Undibacterium</taxon>
    </lineage>
</organism>
<dbReference type="RefSeq" id="WP_186862426.1">
    <property type="nucleotide sequence ID" value="NZ_JACOGC010000002.1"/>
</dbReference>
<dbReference type="InterPro" id="IPR014710">
    <property type="entry name" value="RmlC-like_jellyroll"/>
</dbReference>